<comment type="caution">
    <text evidence="2">The sequence shown here is derived from an EMBL/GenBank/DDBJ whole genome shotgun (WGS) entry which is preliminary data.</text>
</comment>
<dbReference type="AlphaFoldDB" id="A0A200Q1Y6"/>
<dbReference type="InterPro" id="IPR005174">
    <property type="entry name" value="KIB1-4_b-propeller"/>
</dbReference>
<organism evidence="2 3">
    <name type="scientific">Macleaya cordata</name>
    <name type="common">Five-seeded plume-poppy</name>
    <name type="synonym">Bocconia cordata</name>
    <dbReference type="NCBI Taxonomy" id="56857"/>
    <lineage>
        <taxon>Eukaryota</taxon>
        <taxon>Viridiplantae</taxon>
        <taxon>Streptophyta</taxon>
        <taxon>Embryophyta</taxon>
        <taxon>Tracheophyta</taxon>
        <taxon>Spermatophyta</taxon>
        <taxon>Magnoliopsida</taxon>
        <taxon>Ranunculales</taxon>
        <taxon>Papaveraceae</taxon>
        <taxon>Papaveroideae</taxon>
        <taxon>Macleaya</taxon>
    </lineage>
</organism>
<dbReference type="InParanoid" id="A0A200Q1Y6"/>
<dbReference type="PANTHER" id="PTHR33127:SF5">
    <property type="entry name" value="TRANSMEMBRANE PROTEIN"/>
    <property type="match status" value="1"/>
</dbReference>
<dbReference type="InterPro" id="IPR011043">
    <property type="entry name" value="Gal_Oxase/kelch_b-propeller"/>
</dbReference>
<dbReference type="FunCoup" id="A0A200Q1Y6">
    <property type="interactions" value="873"/>
</dbReference>
<feature type="domain" description="KIB1-4 beta-propeller" evidence="1">
    <location>
        <begin position="118"/>
        <end position="194"/>
    </location>
</feature>
<dbReference type="SUPFAM" id="SSF50965">
    <property type="entry name" value="Galactose oxidase, central domain"/>
    <property type="match status" value="1"/>
</dbReference>
<accession>A0A200Q1Y6</accession>
<name>A0A200Q1Y6_MACCD</name>
<evidence type="ECO:0000313" key="2">
    <source>
        <dbReference type="EMBL" id="OVA04482.1"/>
    </source>
</evidence>
<sequence length="219" mass="24664">MSLSEMLVGATIRFSKGGWLLMSKGRKTLFFYNPFTKAAIQLPDLPEIYSFTGIAFSSLPTSSDCVVFGIAQDDWFEISIFVCNIHLRHCTGKRFLEDGFIWKVLAKPRKHFNVVYPSFLVECDRKLLLVDLGPLGKSVEIFSLDFSKMVWVKVESLGKHMLFISNTSCLSAIAPNSCMENKIYLARLHGEEILFYSLGTGRVTAALLCYCMGPFARTQ</sequence>
<dbReference type="Proteomes" id="UP000195402">
    <property type="component" value="Unassembled WGS sequence"/>
</dbReference>
<feature type="domain" description="KIB1-4 beta-propeller" evidence="1">
    <location>
        <begin position="10"/>
        <end position="77"/>
    </location>
</feature>
<keyword evidence="3" id="KW-1185">Reference proteome</keyword>
<dbReference type="OrthoDB" id="1863935at2759"/>
<reference evidence="2 3" key="1">
    <citation type="journal article" date="2017" name="Mol. Plant">
        <title>The Genome of Medicinal Plant Macleaya cordata Provides New Insights into Benzylisoquinoline Alkaloids Metabolism.</title>
        <authorList>
            <person name="Liu X."/>
            <person name="Liu Y."/>
            <person name="Huang P."/>
            <person name="Ma Y."/>
            <person name="Qing Z."/>
            <person name="Tang Q."/>
            <person name="Cao H."/>
            <person name="Cheng P."/>
            <person name="Zheng Y."/>
            <person name="Yuan Z."/>
            <person name="Zhou Y."/>
            <person name="Liu J."/>
            <person name="Tang Z."/>
            <person name="Zhuo Y."/>
            <person name="Zhang Y."/>
            <person name="Yu L."/>
            <person name="Huang J."/>
            <person name="Yang P."/>
            <person name="Peng Q."/>
            <person name="Zhang J."/>
            <person name="Jiang W."/>
            <person name="Zhang Z."/>
            <person name="Lin K."/>
            <person name="Ro D.K."/>
            <person name="Chen X."/>
            <person name="Xiong X."/>
            <person name="Shang Y."/>
            <person name="Huang S."/>
            <person name="Zeng J."/>
        </authorList>
    </citation>
    <scope>NUCLEOTIDE SEQUENCE [LARGE SCALE GENOMIC DNA]</scope>
    <source>
        <strain evidence="3">cv. BLH2017</strain>
        <tissue evidence="2">Root</tissue>
    </source>
</reference>
<dbReference type="Pfam" id="PF03478">
    <property type="entry name" value="Beta-prop_KIB1-4"/>
    <property type="match status" value="2"/>
</dbReference>
<evidence type="ECO:0000313" key="3">
    <source>
        <dbReference type="Proteomes" id="UP000195402"/>
    </source>
</evidence>
<proteinExistence type="predicted"/>
<dbReference type="EMBL" id="MVGT01003301">
    <property type="protein sequence ID" value="OVA04482.1"/>
    <property type="molecule type" value="Genomic_DNA"/>
</dbReference>
<evidence type="ECO:0000259" key="1">
    <source>
        <dbReference type="Pfam" id="PF03478"/>
    </source>
</evidence>
<protein>
    <recommendedName>
        <fullName evidence="1">KIB1-4 beta-propeller domain-containing protein</fullName>
    </recommendedName>
</protein>
<dbReference type="PANTHER" id="PTHR33127">
    <property type="entry name" value="TRANSMEMBRANE PROTEIN"/>
    <property type="match status" value="1"/>
</dbReference>
<gene>
    <name evidence="2" type="ORF">BVC80_1717g52</name>
</gene>